<keyword evidence="3" id="KW-1185">Reference proteome</keyword>
<dbReference type="Proteomes" id="UP001152888">
    <property type="component" value="Unassembled WGS sequence"/>
</dbReference>
<comment type="caution">
    <text evidence="2">The sequence shown here is derived from an EMBL/GenBank/DDBJ whole genome shotgun (WGS) entry which is preliminary data.</text>
</comment>
<reference evidence="2" key="1">
    <citation type="submission" date="2022-03" db="EMBL/GenBank/DDBJ databases">
        <authorList>
            <person name="Sayadi A."/>
        </authorList>
    </citation>
    <scope>NUCLEOTIDE SEQUENCE</scope>
</reference>
<organism evidence="2 3">
    <name type="scientific">Acanthoscelides obtectus</name>
    <name type="common">Bean weevil</name>
    <name type="synonym">Bruchus obtectus</name>
    <dbReference type="NCBI Taxonomy" id="200917"/>
    <lineage>
        <taxon>Eukaryota</taxon>
        <taxon>Metazoa</taxon>
        <taxon>Ecdysozoa</taxon>
        <taxon>Arthropoda</taxon>
        <taxon>Hexapoda</taxon>
        <taxon>Insecta</taxon>
        <taxon>Pterygota</taxon>
        <taxon>Neoptera</taxon>
        <taxon>Endopterygota</taxon>
        <taxon>Coleoptera</taxon>
        <taxon>Polyphaga</taxon>
        <taxon>Cucujiformia</taxon>
        <taxon>Chrysomeloidea</taxon>
        <taxon>Chrysomelidae</taxon>
        <taxon>Bruchinae</taxon>
        <taxon>Bruchini</taxon>
        <taxon>Acanthoscelides</taxon>
    </lineage>
</organism>
<dbReference type="EMBL" id="CAKOFQ010006681">
    <property type="protein sequence ID" value="CAH1959284.1"/>
    <property type="molecule type" value="Genomic_DNA"/>
</dbReference>
<protein>
    <submittedName>
        <fullName evidence="2">Uncharacterized protein</fullName>
    </submittedName>
</protein>
<accession>A0A9P0JWC3</accession>
<dbReference type="AlphaFoldDB" id="A0A9P0JWC3"/>
<evidence type="ECO:0000313" key="3">
    <source>
        <dbReference type="Proteomes" id="UP001152888"/>
    </source>
</evidence>
<evidence type="ECO:0000256" key="1">
    <source>
        <dbReference type="SAM" id="SignalP"/>
    </source>
</evidence>
<evidence type="ECO:0000313" key="2">
    <source>
        <dbReference type="EMBL" id="CAH1959284.1"/>
    </source>
</evidence>
<proteinExistence type="predicted"/>
<name>A0A9P0JWC3_ACAOB</name>
<dbReference type="OrthoDB" id="8191503at2759"/>
<feature type="chain" id="PRO_5040447522" evidence="1">
    <location>
        <begin position="20"/>
        <end position="66"/>
    </location>
</feature>
<feature type="signal peptide" evidence="1">
    <location>
        <begin position="1"/>
        <end position="19"/>
    </location>
</feature>
<keyword evidence="1" id="KW-0732">Signal</keyword>
<gene>
    <name evidence="2" type="ORF">ACAOBT_LOCUS3095</name>
</gene>
<sequence>MKLFAEICIFLCALAMVVAYRLPVDDQNRPQRHIRGHYDPEAVDFGAHTGNHGAFGWHADFPVSDR</sequence>